<evidence type="ECO:0000259" key="1">
    <source>
        <dbReference type="Pfam" id="PF20172"/>
    </source>
</evidence>
<evidence type="ECO:0000313" key="2">
    <source>
        <dbReference type="EMBL" id="GGB05739.1"/>
    </source>
</evidence>
<comment type="caution">
    <text evidence="2">The sequence shown here is derived from an EMBL/GenBank/DDBJ whole genome shotgun (WGS) entry which is preliminary data.</text>
</comment>
<keyword evidence="3" id="KW-1185">Reference proteome</keyword>
<proteinExistence type="predicted"/>
<protein>
    <recommendedName>
        <fullName evidence="1">DUF6538 domain-containing protein</fullName>
    </recommendedName>
</protein>
<evidence type="ECO:0000313" key="3">
    <source>
        <dbReference type="Proteomes" id="UP000620596"/>
    </source>
</evidence>
<dbReference type="EMBL" id="BMIG01000011">
    <property type="protein sequence ID" value="GGB05739.1"/>
    <property type="molecule type" value="Genomic_DNA"/>
</dbReference>
<gene>
    <name evidence="2" type="ORF">GCM10011496_28310</name>
</gene>
<feature type="domain" description="DUF6538" evidence="1">
    <location>
        <begin position="8"/>
        <end position="70"/>
    </location>
</feature>
<reference evidence="2" key="2">
    <citation type="submission" date="2020-09" db="EMBL/GenBank/DDBJ databases">
        <authorList>
            <person name="Sun Q."/>
            <person name="Zhou Y."/>
        </authorList>
    </citation>
    <scope>NUCLEOTIDE SEQUENCE</scope>
    <source>
        <strain evidence="2">CGMCC 1.15322</strain>
    </source>
</reference>
<dbReference type="InterPro" id="IPR046668">
    <property type="entry name" value="DUF6538"/>
</dbReference>
<dbReference type="RefSeq" id="WP_188709166.1">
    <property type="nucleotide sequence ID" value="NZ_BMIG01000011.1"/>
</dbReference>
<accession>A0A916SL87</accession>
<name>A0A916SL87_9BURK</name>
<reference evidence="2" key="1">
    <citation type="journal article" date="2014" name="Int. J. Syst. Evol. Microbiol.">
        <title>Complete genome sequence of Corynebacterium casei LMG S-19264T (=DSM 44701T), isolated from a smear-ripened cheese.</title>
        <authorList>
            <consortium name="US DOE Joint Genome Institute (JGI-PGF)"/>
            <person name="Walter F."/>
            <person name="Albersmeier A."/>
            <person name="Kalinowski J."/>
            <person name="Ruckert C."/>
        </authorList>
    </citation>
    <scope>NUCLEOTIDE SEQUENCE</scope>
    <source>
        <strain evidence="2">CGMCC 1.15322</strain>
    </source>
</reference>
<dbReference type="Pfam" id="PF20172">
    <property type="entry name" value="DUF6538"/>
    <property type="match status" value="1"/>
</dbReference>
<dbReference type="AlphaFoldDB" id="A0A916SL87"/>
<organism evidence="2 3">
    <name type="scientific">Polaromonas eurypsychrophila</name>
    <dbReference type="NCBI Taxonomy" id="1614635"/>
    <lineage>
        <taxon>Bacteria</taxon>
        <taxon>Pseudomonadati</taxon>
        <taxon>Pseudomonadota</taxon>
        <taxon>Betaproteobacteria</taxon>
        <taxon>Burkholderiales</taxon>
        <taxon>Comamonadaceae</taxon>
        <taxon>Polaromonas</taxon>
    </lineage>
</organism>
<sequence length="235" mass="26520">MKALSENLYERGKNGTKYCRLRIPAALLAAYPPKKTHITRSLHTSDLREAKKRLNVEINQIDSEFALHRNALKEKQVLYARKKLDALSEEQLKALAEHWVRQVLLSDERLRSEELDDAEFDELGEKLEQQRAELGRMLATGRSDRILPAMHGFIHLCGLDVELSPEESRRAGAAFLRAVVTSLDYQRARQSGQVVNTNDVAPVTPTPMELAASDAAKSSEQGPSWDSIFAVWRLC</sequence>
<dbReference type="Proteomes" id="UP000620596">
    <property type="component" value="Unassembled WGS sequence"/>
</dbReference>